<name>A0ABS0D6R2_9NOCA</name>
<dbReference type="RefSeq" id="WP_195000971.1">
    <property type="nucleotide sequence ID" value="NZ_JADLQN010000001.1"/>
</dbReference>
<evidence type="ECO:0000313" key="3">
    <source>
        <dbReference type="EMBL" id="MBF6354172.1"/>
    </source>
</evidence>
<keyword evidence="1" id="KW-1133">Transmembrane helix</keyword>
<keyword evidence="1" id="KW-0472">Membrane</keyword>
<proteinExistence type="predicted"/>
<dbReference type="InterPro" id="IPR018649">
    <property type="entry name" value="SHOCT"/>
</dbReference>
<organism evidence="3 4">
    <name type="scientific">Nocardia higoensis</name>
    <dbReference type="NCBI Taxonomy" id="228599"/>
    <lineage>
        <taxon>Bacteria</taxon>
        <taxon>Bacillati</taxon>
        <taxon>Actinomycetota</taxon>
        <taxon>Actinomycetes</taxon>
        <taxon>Mycobacteriales</taxon>
        <taxon>Nocardiaceae</taxon>
        <taxon>Nocardia</taxon>
    </lineage>
</organism>
<feature type="domain" description="SHOCT" evidence="2">
    <location>
        <begin position="57"/>
        <end position="82"/>
    </location>
</feature>
<dbReference type="Pfam" id="PF09851">
    <property type="entry name" value="SHOCT"/>
    <property type="match status" value="1"/>
</dbReference>
<evidence type="ECO:0000256" key="1">
    <source>
        <dbReference type="SAM" id="Phobius"/>
    </source>
</evidence>
<gene>
    <name evidence="3" type="ORF">IU449_06395</name>
</gene>
<evidence type="ECO:0000313" key="4">
    <source>
        <dbReference type="Proteomes" id="UP000707731"/>
    </source>
</evidence>
<dbReference type="EMBL" id="JADLQN010000001">
    <property type="protein sequence ID" value="MBF6354172.1"/>
    <property type="molecule type" value="Genomic_DNA"/>
</dbReference>
<reference evidence="3 4" key="1">
    <citation type="submission" date="2020-10" db="EMBL/GenBank/DDBJ databases">
        <title>Identification of Nocardia species via Next-generation sequencing and recognition of intraspecies genetic diversity.</title>
        <authorList>
            <person name="Li P."/>
            <person name="Li P."/>
            <person name="Lu B."/>
        </authorList>
    </citation>
    <scope>NUCLEOTIDE SEQUENCE [LARGE SCALE GENOMIC DNA]</scope>
    <source>
        <strain evidence="3 4">BJ06-0143</strain>
    </source>
</reference>
<keyword evidence="4" id="KW-1185">Reference proteome</keyword>
<evidence type="ECO:0000259" key="2">
    <source>
        <dbReference type="Pfam" id="PF09851"/>
    </source>
</evidence>
<sequence length="94" mass="10286">MMFWYDGHGMSGWGYGLMAVGMAVFWALLIAALILTIRYLDRPSTPAGGPPIVRPTAEQVLAERFARGEIDADEYHHRLATLRGDAGGPGANRR</sequence>
<dbReference type="Proteomes" id="UP000707731">
    <property type="component" value="Unassembled WGS sequence"/>
</dbReference>
<accession>A0ABS0D6R2</accession>
<protein>
    <submittedName>
        <fullName evidence="3">SHOCT domain-containing protein</fullName>
    </submittedName>
</protein>
<feature type="transmembrane region" description="Helical" evidence="1">
    <location>
        <begin position="12"/>
        <end position="35"/>
    </location>
</feature>
<comment type="caution">
    <text evidence="3">The sequence shown here is derived from an EMBL/GenBank/DDBJ whole genome shotgun (WGS) entry which is preliminary data.</text>
</comment>
<keyword evidence="1" id="KW-0812">Transmembrane</keyword>